<name>A0ACB7I0K0_MANES</name>
<gene>
    <name evidence="1" type="ORF">MANES_04G155050v8</name>
</gene>
<organism evidence="1 2">
    <name type="scientific">Manihot esculenta</name>
    <name type="common">Cassava</name>
    <name type="synonym">Jatropha manihot</name>
    <dbReference type="NCBI Taxonomy" id="3983"/>
    <lineage>
        <taxon>Eukaryota</taxon>
        <taxon>Viridiplantae</taxon>
        <taxon>Streptophyta</taxon>
        <taxon>Embryophyta</taxon>
        <taxon>Tracheophyta</taxon>
        <taxon>Spermatophyta</taxon>
        <taxon>Magnoliopsida</taxon>
        <taxon>eudicotyledons</taxon>
        <taxon>Gunneridae</taxon>
        <taxon>Pentapetalae</taxon>
        <taxon>rosids</taxon>
        <taxon>fabids</taxon>
        <taxon>Malpighiales</taxon>
        <taxon>Euphorbiaceae</taxon>
        <taxon>Crotonoideae</taxon>
        <taxon>Manihoteae</taxon>
        <taxon>Manihot</taxon>
    </lineage>
</organism>
<protein>
    <submittedName>
        <fullName evidence="1">Uncharacterized protein</fullName>
    </submittedName>
</protein>
<proteinExistence type="predicted"/>
<evidence type="ECO:0000313" key="2">
    <source>
        <dbReference type="Proteomes" id="UP000091857"/>
    </source>
</evidence>
<dbReference type="EMBL" id="CM004390">
    <property type="protein sequence ID" value="KAG8656606.1"/>
    <property type="molecule type" value="Genomic_DNA"/>
</dbReference>
<evidence type="ECO:0000313" key="1">
    <source>
        <dbReference type="EMBL" id="KAG8656606.1"/>
    </source>
</evidence>
<comment type="caution">
    <text evidence="1">The sequence shown here is derived from an EMBL/GenBank/DDBJ whole genome shotgun (WGS) entry which is preliminary data.</text>
</comment>
<sequence>METIGVSVCSWRPSLPPQSPPNLKRFRVSSSSSPLAFTPTRENTLSLIHNSGVIACLRANSAELAFEAASAALRGGISVLEIVMSTPGVFQVLQQLVQEHPTVALGVGTLLNVEDAIKAKRAGAKFLMSPAMVMGIVDVIQDGEILYIPGAMTPTECLPLFNSCIGDRTHIAVSYTVLINGDFEPFSCYHFNRNLFLQILSAYDAGSKIVKVYPVSALGGFQYISALKKPFPHISLVASQGIMIDSIGDYISCGASSVVLSDAIFNKEAMAQQNFNTISQLASVAALQGKEAVLRFDAHQTRRTEDY</sequence>
<reference evidence="2" key="1">
    <citation type="journal article" date="2016" name="Nat. Biotechnol.">
        <title>Sequencing wild and cultivated cassava and related species reveals extensive interspecific hybridization and genetic diversity.</title>
        <authorList>
            <person name="Bredeson J.V."/>
            <person name="Lyons J.B."/>
            <person name="Prochnik S.E."/>
            <person name="Wu G.A."/>
            <person name="Ha C.M."/>
            <person name="Edsinger-Gonzales E."/>
            <person name="Grimwood J."/>
            <person name="Schmutz J."/>
            <person name="Rabbi I.Y."/>
            <person name="Egesi C."/>
            <person name="Nauluvula P."/>
            <person name="Lebot V."/>
            <person name="Ndunguru J."/>
            <person name="Mkamilo G."/>
            <person name="Bart R.S."/>
            <person name="Setter T.L."/>
            <person name="Gleadow R.M."/>
            <person name="Kulakow P."/>
            <person name="Ferguson M.E."/>
            <person name="Rounsley S."/>
            <person name="Rokhsar D.S."/>
        </authorList>
    </citation>
    <scope>NUCLEOTIDE SEQUENCE [LARGE SCALE GENOMIC DNA]</scope>
    <source>
        <strain evidence="2">cv. AM560-2</strain>
    </source>
</reference>
<keyword evidence="2" id="KW-1185">Reference proteome</keyword>
<dbReference type="Proteomes" id="UP000091857">
    <property type="component" value="Chromosome 4"/>
</dbReference>
<accession>A0ACB7I0K0</accession>